<proteinExistence type="predicted"/>
<protein>
    <recommendedName>
        <fullName evidence="3">Helix-turn-helix domain-containing protein</fullName>
    </recommendedName>
</protein>
<gene>
    <name evidence="1" type="ORF">GCM10009855_14480</name>
</gene>
<name>A0ABP5UC15_9ACTN</name>
<evidence type="ECO:0000313" key="1">
    <source>
        <dbReference type="EMBL" id="GAA2376265.1"/>
    </source>
</evidence>
<accession>A0ABP5UC15</accession>
<dbReference type="RefSeq" id="WP_278124162.1">
    <property type="nucleotide sequence ID" value="NZ_BAAARB010000005.1"/>
</dbReference>
<comment type="caution">
    <text evidence="1">The sequence shown here is derived from an EMBL/GenBank/DDBJ whole genome shotgun (WGS) entry which is preliminary data.</text>
</comment>
<evidence type="ECO:0000313" key="2">
    <source>
        <dbReference type="Proteomes" id="UP001501170"/>
    </source>
</evidence>
<organism evidence="1 2">
    <name type="scientific">Gordonia cholesterolivorans</name>
    <dbReference type="NCBI Taxonomy" id="559625"/>
    <lineage>
        <taxon>Bacteria</taxon>
        <taxon>Bacillati</taxon>
        <taxon>Actinomycetota</taxon>
        <taxon>Actinomycetes</taxon>
        <taxon>Mycobacteriales</taxon>
        <taxon>Gordoniaceae</taxon>
        <taxon>Gordonia</taxon>
    </lineage>
</organism>
<dbReference type="Proteomes" id="UP001501170">
    <property type="component" value="Unassembled WGS sequence"/>
</dbReference>
<sequence length="64" mass="6712">MTPEELDELGVATDIVTAARAFGISKTLAYEAAKNGTFPCRVIRIGGRYSVPTAGLREALGLTA</sequence>
<dbReference type="EMBL" id="BAAARB010000005">
    <property type="protein sequence ID" value="GAA2376265.1"/>
    <property type="molecule type" value="Genomic_DNA"/>
</dbReference>
<evidence type="ECO:0008006" key="3">
    <source>
        <dbReference type="Google" id="ProtNLM"/>
    </source>
</evidence>
<keyword evidence="2" id="KW-1185">Reference proteome</keyword>
<reference evidence="2" key="1">
    <citation type="journal article" date="2019" name="Int. J. Syst. Evol. Microbiol.">
        <title>The Global Catalogue of Microorganisms (GCM) 10K type strain sequencing project: providing services to taxonomists for standard genome sequencing and annotation.</title>
        <authorList>
            <consortium name="The Broad Institute Genomics Platform"/>
            <consortium name="The Broad Institute Genome Sequencing Center for Infectious Disease"/>
            <person name="Wu L."/>
            <person name="Ma J."/>
        </authorList>
    </citation>
    <scope>NUCLEOTIDE SEQUENCE [LARGE SCALE GENOMIC DNA]</scope>
    <source>
        <strain evidence="2">JCM 16227</strain>
    </source>
</reference>